<feature type="domain" description="Flagellar basal-body/hook protein C-terminal" evidence="8">
    <location>
        <begin position="632"/>
        <end position="669"/>
    </location>
</feature>
<keyword evidence="12" id="KW-1185">Reference proteome</keyword>
<dbReference type="PANTHER" id="PTHR30033:SF1">
    <property type="entry name" value="FLAGELLAR HOOK-ASSOCIATED PROTEIN 1"/>
    <property type="match status" value="1"/>
</dbReference>
<gene>
    <name evidence="11" type="primary">flgK</name>
    <name evidence="11" type="ORF">RM573_04645</name>
</gene>
<keyword evidence="11" id="KW-0282">Flagellum</keyword>
<evidence type="ECO:0000256" key="2">
    <source>
        <dbReference type="ARBA" id="ARBA00004613"/>
    </source>
</evidence>
<keyword evidence="6" id="KW-0975">Bacterial flagellum</keyword>
<accession>A0ABU2ZY69</accession>
<dbReference type="InterPro" id="IPR002371">
    <property type="entry name" value="FlgK"/>
</dbReference>
<evidence type="ECO:0000259" key="8">
    <source>
        <dbReference type="Pfam" id="PF06429"/>
    </source>
</evidence>
<evidence type="ECO:0000256" key="6">
    <source>
        <dbReference type="ARBA" id="ARBA00023143"/>
    </source>
</evidence>
<evidence type="ECO:0000313" key="12">
    <source>
        <dbReference type="Proteomes" id="UP001266357"/>
    </source>
</evidence>
<feature type="domain" description="Flagellar basal body rod protein N-terminal" evidence="7">
    <location>
        <begin position="6"/>
        <end position="36"/>
    </location>
</feature>
<dbReference type="InterPro" id="IPR053927">
    <property type="entry name" value="FlgK_helical"/>
</dbReference>
<evidence type="ECO:0000259" key="9">
    <source>
        <dbReference type="Pfam" id="PF21158"/>
    </source>
</evidence>
<keyword evidence="11" id="KW-0969">Cilium</keyword>
<evidence type="ECO:0000256" key="3">
    <source>
        <dbReference type="ARBA" id="ARBA00009677"/>
    </source>
</evidence>
<sequence>MAVSLFQTGVSGLLAAQQQLATTGHNISNVNTEGYTRQRAEQNASIGLASGGNYLGTGTYIEDVTRLYNQFTYKEQLFTTSNLGNADSLHKDLNQLNEVMSFSGTSVLNSIDMLYQTINSVADNPNDQGIRSIALSQAGILAADFQSLNENFDQIEKSVNGEINQIANKISEISVELAKINEQVLQSQGQSVGGQPNDLLDRRDQLINELGEYTTVSTVHDANGVMNVIIGNGSTLVAGITPLTATVKAGDPDPLKTEIQLVGPNSTFAMNPANLGGILEAKFEFRDQHLAETRSSINRIAMAISGTLNDAQADGLDLNQQQGLNIFTDINTTKLMQGRVGIPSDNTGTVAASVRITDVSLVPIDEYEIEWDGANYTMTNLITGTNQTLVLTPPNEYDTGLGFSFVIDGGAPAVGDKFVIHPTENSASFMDVTLRDVNGIAASTPIEAKASSNNVSTGGISIITMDDPVAARTFTSTTNTGLRVDVYESAPGTYSYRVYDGDPASLPPTPPSVVGAIASGSFTAGNSAVVDLPPAPGTMAFQIEISGDPVGQGPLAPEIYEINDAFGVGNGANANFMALTQETGIINGNQQTFGQSMGISTANVGSKANSAELVSSTAEAMYTQAFNRNQATAGVNLDEEAANMLRFQQAYQASSKIISVATTIFDTLLAAAR</sequence>
<dbReference type="SUPFAM" id="SSF64518">
    <property type="entry name" value="Phase 1 flagellin"/>
    <property type="match status" value="2"/>
</dbReference>
<comment type="subcellular location">
    <subcellularLocation>
        <location evidence="1">Bacterial flagellum</location>
    </subcellularLocation>
    <subcellularLocation>
        <location evidence="2">Secreted</location>
    </subcellularLocation>
</comment>
<dbReference type="RefSeq" id="WP_311577984.1">
    <property type="nucleotide sequence ID" value="NZ_JAVRIF010000002.1"/>
</dbReference>
<dbReference type="NCBIfam" id="TIGR02492">
    <property type="entry name" value="flgK_ends"/>
    <property type="match status" value="1"/>
</dbReference>
<evidence type="ECO:0000256" key="1">
    <source>
        <dbReference type="ARBA" id="ARBA00004365"/>
    </source>
</evidence>
<reference evidence="11 12" key="1">
    <citation type="submission" date="2023-09" db="EMBL/GenBank/DDBJ databases">
        <authorList>
            <person name="Rey-Velasco X."/>
        </authorList>
    </citation>
    <scope>NUCLEOTIDE SEQUENCE [LARGE SCALE GENOMIC DNA]</scope>
    <source>
        <strain evidence="11 12">W431</strain>
    </source>
</reference>
<dbReference type="EMBL" id="JAVRIF010000002">
    <property type="protein sequence ID" value="MDT0602873.1"/>
    <property type="molecule type" value="Genomic_DNA"/>
</dbReference>
<dbReference type="Proteomes" id="UP001266357">
    <property type="component" value="Unassembled WGS sequence"/>
</dbReference>
<evidence type="ECO:0000256" key="5">
    <source>
        <dbReference type="ARBA" id="ARBA00022525"/>
    </source>
</evidence>
<proteinExistence type="inferred from homology"/>
<dbReference type="Pfam" id="PF00460">
    <property type="entry name" value="Flg_bb_rod"/>
    <property type="match status" value="1"/>
</dbReference>
<comment type="caution">
    <text evidence="11">The sequence shown here is derived from an EMBL/GenBank/DDBJ whole genome shotgun (WGS) entry which is preliminary data.</text>
</comment>
<dbReference type="InterPro" id="IPR010930">
    <property type="entry name" value="Flg_bb/hook_C_dom"/>
</dbReference>
<protein>
    <recommendedName>
        <fullName evidence="4">Flagellar hook-associated protein 1</fullName>
    </recommendedName>
</protein>
<feature type="domain" description="Flagellar hook-associated protein FlgK helical" evidence="10">
    <location>
        <begin position="93"/>
        <end position="327"/>
    </location>
</feature>
<comment type="similarity">
    <text evidence="3">Belongs to the flagella basal body rod proteins family.</text>
</comment>
<evidence type="ECO:0000259" key="7">
    <source>
        <dbReference type="Pfam" id="PF00460"/>
    </source>
</evidence>
<dbReference type="InterPro" id="IPR049119">
    <property type="entry name" value="FlgK_D2-like"/>
</dbReference>
<evidence type="ECO:0000259" key="10">
    <source>
        <dbReference type="Pfam" id="PF22638"/>
    </source>
</evidence>
<evidence type="ECO:0000256" key="4">
    <source>
        <dbReference type="ARBA" id="ARBA00016244"/>
    </source>
</evidence>
<dbReference type="PRINTS" id="PR01005">
    <property type="entry name" value="FLGHOOKAP1"/>
</dbReference>
<dbReference type="Pfam" id="PF06429">
    <property type="entry name" value="Flg_bbr_C"/>
    <property type="match status" value="1"/>
</dbReference>
<dbReference type="PANTHER" id="PTHR30033">
    <property type="entry name" value="FLAGELLAR HOOK-ASSOCIATED PROTEIN 1"/>
    <property type="match status" value="1"/>
</dbReference>
<organism evidence="11 12">
    <name type="scientific">Thalassotalea castellviae</name>
    <dbReference type="NCBI Taxonomy" id="3075612"/>
    <lineage>
        <taxon>Bacteria</taxon>
        <taxon>Pseudomonadati</taxon>
        <taxon>Pseudomonadota</taxon>
        <taxon>Gammaproteobacteria</taxon>
        <taxon>Alteromonadales</taxon>
        <taxon>Colwelliaceae</taxon>
        <taxon>Thalassotalea</taxon>
    </lineage>
</organism>
<dbReference type="Pfam" id="PF22638">
    <property type="entry name" value="FlgK_D1"/>
    <property type="match status" value="1"/>
</dbReference>
<dbReference type="InterPro" id="IPR001444">
    <property type="entry name" value="Flag_bb_rod_N"/>
</dbReference>
<name>A0ABU2ZY69_9GAMM</name>
<keyword evidence="11" id="KW-0966">Cell projection</keyword>
<keyword evidence="5" id="KW-0964">Secreted</keyword>
<evidence type="ECO:0000313" key="11">
    <source>
        <dbReference type="EMBL" id="MDT0602873.1"/>
    </source>
</evidence>
<feature type="domain" description="Flagellar hook-associated protein 1 D2-like" evidence="9">
    <location>
        <begin position="344"/>
        <end position="422"/>
    </location>
</feature>
<dbReference type="Pfam" id="PF21158">
    <property type="entry name" value="flgK_1st_1"/>
    <property type="match status" value="1"/>
</dbReference>